<sequence length="265" mass="29805">MKPTALIFFASATLASAAPEWVGGLTSPSAGPHPIITPMSVDYQISWKGLVDSGKLHIDFGPKNIKKPGAFVIRSHAVSQGLAAKLYSYHHDFWSEVLPTTLRPRYFHAVETDPKETVTYTIRYDSKQVESESITKNLKSGKSNTKNRTFTFSPVFDLFSAMLHVRSQKLEDGDQIAIVIHPFDTPYLLRTKVVSHEVHEGQKSIRLSVGMNKIDRDSLELKSYKKLKDNATLWLSDDNDRIPLEFRAAVFIGDVRAVLTNKKKF</sequence>
<organism evidence="2 3">
    <name type="scientific">Luteolibacter pohnpeiensis</name>
    <dbReference type="NCBI Taxonomy" id="454153"/>
    <lineage>
        <taxon>Bacteria</taxon>
        <taxon>Pseudomonadati</taxon>
        <taxon>Verrucomicrobiota</taxon>
        <taxon>Verrucomicrobiia</taxon>
        <taxon>Verrucomicrobiales</taxon>
        <taxon>Verrucomicrobiaceae</taxon>
        <taxon>Luteolibacter</taxon>
    </lineage>
</organism>
<dbReference type="Proteomes" id="UP000603141">
    <property type="component" value="Unassembled WGS sequence"/>
</dbReference>
<keyword evidence="3" id="KW-1185">Reference proteome</keyword>
<feature type="signal peptide" evidence="1">
    <location>
        <begin position="1"/>
        <end position="17"/>
    </location>
</feature>
<dbReference type="AlphaFoldDB" id="A0A934VWK1"/>
<keyword evidence="1" id="KW-0732">Signal</keyword>
<dbReference type="InterPro" id="IPR021457">
    <property type="entry name" value="DUF3108"/>
</dbReference>
<comment type="caution">
    <text evidence="2">The sequence shown here is derived from an EMBL/GenBank/DDBJ whole genome shotgun (WGS) entry which is preliminary data.</text>
</comment>
<gene>
    <name evidence="2" type="ORF">JIN85_09190</name>
</gene>
<name>A0A934VWK1_9BACT</name>
<feature type="chain" id="PRO_5038002942" evidence="1">
    <location>
        <begin position="18"/>
        <end position="265"/>
    </location>
</feature>
<dbReference type="RefSeq" id="WP_200269874.1">
    <property type="nucleotide sequence ID" value="NZ_JAENIJ010000012.1"/>
</dbReference>
<evidence type="ECO:0000256" key="1">
    <source>
        <dbReference type="SAM" id="SignalP"/>
    </source>
</evidence>
<dbReference type="EMBL" id="JAENIJ010000012">
    <property type="protein sequence ID" value="MBK1882589.1"/>
    <property type="molecule type" value="Genomic_DNA"/>
</dbReference>
<dbReference type="Pfam" id="PF11306">
    <property type="entry name" value="DUF3108"/>
    <property type="match status" value="1"/>
</dbReference>
<protein>
    <submittedName>
        <fullName evidence="2">DUF3108 domain-containing protein</fullName>
    </submittedName>
</protein>
<proteinExistence type="predicted"/>
<evidence type="ECO:0000313" key="2">
    <source>
        <dbReference type="EMBL" id="MBK1882589.1"/>
    </source>
</evidence>
<reference evidence="2" key="1">
    <citation type="submission" date="2021-01" db="EMBL/GenBank/DDBJ databases">
        <title>Modified the classification status of verrucomicrobia.</title>
        <authorList>
            <person name="Feng X."/>
        </authorList>
    </citation>
    <scope>NUCLEOTIDE SEQUENCE</scope>
    <source>
        <strain evidence="2">KCTC 22041</strain>
    </source>
</reference>
<accession>A0A934VWK1</accession>
<evidence type="ECO:0000313" key="3">
    <source>
        <dbReference type="Proteomes" id="UP000603141"/>
    </source>
</evidence>